<dbReference type="Gene3D" id="3.10.129.10">
    <property type="entry name" value="Hotdog Thioesterase"/>
    <property type="match status" value="1"/>
</dbReference>
<dbReference type="PANTHER" id="PTHR31793">
    <property type="entry name" value="4-HYDROXYBENZOYL-COA THIOESTERASE FAMILY MEMBER"/>
    <property type="match status" value="1"/>
</dbReference>
<geneLocation type="plasmid" evidence="3 4">
    <name>unnamed2</name>
</geneLocation>
<dbReference type="GO" id="GO:0047617">
    <property type="term" value="F:fatty acyl-CoA hydrolase activity"/>
    <property type="evidence" value="ECO:0007669"/>
    <property type="project" value="TreeGrafter"/>
</dbReference>
<dbReference type="Proteomes" id="UP000830729">
    <property type="component" value="Plasmid unnamed2"/>
</dbReference>
<dbReference type="EMBL" id="CP096661">
    <property type="protein sequence ID" value="UPV76751.1"/>
    <property type="molecule type" value="Genomic_DNA"/>
</dbReference>
<organism evidence="3 4">
    <name type="scientific">Halorussus limi</name>
    <dbReference type="NCBI Taxonomy" id="2938695"/>
    <lineage>
        <taxon>Archaea</taxon>
        <taxon>Methanobacteriati</taxon>
        <taxon>Methanobacteriota</taxon>
        <taxon>Stenosarchaea group</taxon>
        <taxon>Halobacteria</taxon>
        <taxon>Halobacteriales</taxon>
        <taxon>Haladaptataceae</taxon>
        <taxon>Halorussus</taxon>
    </lineage>
</organism>
<keyword evidence="4" id="KW-1185">Reference proteome</keyword>
<dbReference type="SUPFAM" id="SSF54637">
    <property type="entry name" value="Thioesterase/thiol ester dehydrase-isomerase"/>
    <property type="match status" value="1"/>
</dbReference>
<keyword evidence="2" id="KW-0378">Hydrolase</keyword>
<dbReference type="GeneID" id="72187811"/>
<evidence type="ECO:0000256" key="1">
    <source>
        <dbReference type="ARBA" id="ARBA00005953"/>
    </source>
</evidence>
<protein>
    <submittedName>
        <fullName evidence="3">Acyl-CoA thioesterase</fullName>
    </submittedName>
</protein>
<evidence type="ECO:0000256" key="2">
    <source>
        <dbReference type="ARBA" id="ARBA00022801"/>
    </source>
</evidence>
<dbReference type="Pfam" id="PF13279">
    <property type="entry name" value="4HBT_2"/>
    <property type="match status" value="1"/>
</dbReference>
<keyword evidence="3" id="KW-0614">Plasmid</keyword>
<proteinExistence type="inferred from homology"/>
<dbReference type="CDD" id="cd00586">
    <property type="entry name" value="4HBT"/>
    <property type="match status" value="1"/>
</dbReference>
<evidence type="ECO:0000313" key="3">
    <source>
        <dbReference type="EMBL" id="UPV76751.1"/>
    </source>
</evidence>
<dbReference type="PANTHER" id="PTHR31793:SF27">
    <property type="entry name" value="NOVEL THIOESTERASE SUPERFAMILY DOMAIN AND SAPOSIN A-TYPE DOMAIN CONTAINING PROTEIN (0610012H03RIK)"/>
    <property type="match status" value="1"/>
</dbReference>
<dbReference type="InterPro" id="IPR029069">
    <property type="entry name" value="HotDog_dom_sf"/>
</dbReference>
<reference evidence="3 4" key="1">
    <citation type="submission" date="2022-04" db="EMBL/GenBank/DDBJ databases">
        <title>Diverse halophilic archaea isolated from saline environments.</title>
        <authorList>
            <person name="Cui H.-L."/>
        </authorList>
    </citation>
    <scope>NUCLEOTIDE SEQUENCE [LARGE SCALE GENOMIC DNA]</scope>
    <source>
        <strain evidence="3 4">XZYJT49</strain>
        <plasmid evidence="3 4">unnamed2</plasmid>
    </source>
</reference>
<name>A0A8U0I1I2_9EURY</name>
<evidence type="ECO:0000313" key="4">
    <source>
        <dbReference type="Proteomes" id="UP000830729"/>
    </source>
</evidence>
<accession>A0A8U0I1I2</accession>
<comment type="similarity">
    <text evidence="1">Belongs to the 4-hydroxybenzoyl-CoA thioesterase family.</text>
</comment>
<gene>
    <name evidence="3" type="ORF">M0R89_21390</name>
</gene>
<dbReference type="AlphaFoldDB" id="A0A8U0I1I2"/>
<dbReference type="RefSeq" id="WP_248652784.1">
    <property type="nucleotide sequence ID" value="NZ_CP096661.1"/>
</dbReference>
<dbReference type="KEGG" id="halx:M0R89_21390"/>
<dbReference type="InterPro" id="IPR050563">
    <property type="entry name" value="4-hydroxybenzoyl-CoA_TE"/>
</dbReference>
<sequence>MTDYEYATELDVRFRDLDAMGHVNNAVYATYLEQARADYYADVVDIPLPEADTVLVNLSIAYRRPVTADETVAVALGVGDLGESSIPMEYEIRTGDGVAATAETVQVVFDRETGESRSIPQEWRDRITRYAQSDG</sequence>